<dbReference type="EMBL" id="MABQ02000009">
    <property type="protein sequence ID" value="PCD26109.1"/>
    <property type="molecule type" value="Genomic_DNA"/>
</dbReference>
<gene>
    <name evidence="3" type="ORF">AU210_012541</name>
</gene>
<evidence type="ECO:0000256" key="2">
    <source>
        <dbReference type="ARBA" id="ARBA00023002"/>
    </source>
</evidence>
<reference evidence="3 4" key="1">
    <citation type="journal article" date="2016" name="Environ. Microbiol.">
        <title>Effector profiles distinguish formae speciales of Fusarium oxysporum.</title>
        <authorList>
            <person name="van Dam P."/>
            <person name="Fokkens L."/>
            <person name="Schmidt S.M."/>
            <person name="Linmans J.H."/>
            <person name="Kistler H.C."/>
            <person name="Ma L.J."/>
            <person name="Rep M."/>
        </authorList>
    </citation>
    <scope>NUCLEOTIDE SEQUENCE [LARGE SCALE GENOMIC DNA]</scope>
    <source>
        <strain evidence="3 4">Forc016</strain>
    </source>
</reference>
<dbReference type="PANTHER" id="PTHR43669:SF15">
    <property type="entry name" value="OXIDOREDUCTASE, SHORT-CHAIN DEHYDROGENASE_REDUCTASE FAMILY (AFU_ORTHOLOGUE AFUA_1G01330)"/>
    <property type="match status" value="1"/>
</dbReference>
<evidence type="ECO:0000313" key="3">
    <source>
        <dbReference type="EMBL" id="PCD26109.1"/>
    </source>
</evidence>
<reference evidence="3 4" key="2">
    <citation type="journal article" date="2017" name="Sci. Rep.">
        <title>A mobile pathogenicity chromosome in Fusarium oxysporum for infection of multiple cucurbit species.</title>
        <authorList>
            <person name="van Dam P."/>
            <person name="Fokkens L."/>
            <person name="Ayukawa Y."/>
            <person name="van der Gragt M."/>
            <person name="Ter Horst A."/>
            <person name="Brankovics B."/>
            <person name="Houterman P.M."/>
            <person name="Arie T."/>
            <person name="Rep M."/>
        </authorList>
    </citation>
    <scope>NUCLEOTIDE SEQUENCE [LARGE SCALE GENOMIC DNA]</scope>
    <source>
        <strain evidence="3 4">Forc016</strain>
    </source>
</reference>
<dbReference type="Pfam" id="PF00106">
    <property type="entry name" value="adh_short"/>
    <property type="match status" value="1"/>
</dbReference>
<evidence type="ECO:0000256" key="1">
    <source>
        <dbReference type="ARBA" id="ARBA00006484"/>
    </source>
</evidence>
<dbReference type="PRINTS" id="PR00081">
    <property type="entry name" value="GDHRDH"/>
</dbReference>
<dbReference type="SUPFAM" id="SSF51735">
    <property type="entry name" value="NAD(P)-binding Rossmann-fold domains"/>
    <property type="match status" value="1"/>
</dbReference>
<sequence length="258" mass="28469">MSSPYKRVLLVGATSGIGAELADKFIQEGSKVIAVGRRQDRLDTFAKKHGAELASGVRYDINDSAGLGDFVDGILKQYPDLDCVFLNSGTQSQTQLTKPAEVDLDAFHQEVSTNFTKPVDLSIKFLPHLQGKSSKTALIFTGTLLAHVPGVTMPAYSASKAALTAYVDCLRRQNAGSSTKFIEVWPPVVQTELHDYMGEISKSFGMPVTEFVEKLWPQLVDGVENIIIDPFEPQEAFLESVKRRKELFELMAEKMLTH</sequence>
<keyword evidence="2" id="KW-0560">Oxidoreductase</keyword>
<dbReference type="Gene3D" id="3.40.50.720">
    <property type="entry name" value="NAD(P)-binding Rossmann-like Domain"/>
    <property type="match status" value="1"/>
</dbReference>
<accession>A0A2H3GM49</accession>
<evidence type="ECO:0000313" key="4">
    <source>
        <dbReference type="Proteomes" id="UP000219602"/>
    </source>
</evidence>
<comment type="caution">
    <text evidence="3">The sequence shown here is derived from an EMBL/GenBank/DDBJ whole genome shotgun (WGS) entry which is preliminary data.</text>
</comment>
<evidence type="ECO:0008006" key="5">
    <source>
        <dbReference type="Google" id="ProtNLM"/>
    </source>
</evidence>
<dbReference type="PANTHER" id="PTHR43669">
    <property type="entry name" value="5-KETO-D-GLUCONATE 5-REDUCTASE"/>
    <property type="match status" value="1"/>
</dbReference>
<comment type="similarity">
    <text evidence="1">Belongs to the short-chain dehydrogenases/reductases (SDR) family.</text>
</comment>
<name>A0A2H3GM49_FUSOX</name>
<protein>
    <recommendedName>
        <fullName evidence="5">Oxidoreductase</fullName>
    </recommendedName>
</protein>
<dbReference type="GO" id="GO:0016491">
    <property type="term" value="F:oxidoreductase activity"/>
    <property type="evidence" value="ECO:0007669"/>
    <property type="project" value="UniProtKB-KW"/>
</dbReference>
<dbReference type="InterPro" id="IPR036291">
    <property type="entry name" value="NAD(P)-bd_dom_sf"/>
</dbReference>
<dbReference type="Proteomes" id="UP000219602">
    <property type="component" value="Chromosome 11"/>
</dbReference>
<dbReference type="InterPro" id="IPR002347">
    <property type="entry name" value="SDR_fam"/>
</dbReference>
<proteinExistence type="inferred from homology"/>
<organism evidence="3 4">
    <name type="scientific">Fusarium oxysporum f. sp. radicis-cucumerinum</name>
    <dbReference type="NCBI Taxonomy" id="327505"/>
    <lineage>
        <taxon>Eukaryota</taxon>
        <taxon>Fungi</taxon>
        <taxon>Dikarya</taxon>
        <taxon>Ascomycota</taxon>
        <taxon>Pezizomycotina</taxon>
        <taxon>Sordariomycetes</taxon>
        <taxon>Hypocreomycetidae</taxon>
        <taxon>Hypocreales</taxon>
        <taxon>Nectriaceae</taxon>
        <taxon>Fusarium</taxon>
        <taxon>Fusarium oxysporum species complex</taxon>
    </lineage>
</organism>
<dbReference type="AlphaFoldDB" id="A0A2H3GM49"/>
<dbReference type="STRING" id="327505.A0A2H3GM49"/>